<dbReference type="EMBL" id="JNAX01000010">
    <property type="protein sequence ID" value="KGG21077.1"/>
    <property type="molecule type" value="Genomic_DNA"/>
</dbReference>
<dbReference type="InterPro" id="IPR038765">
    <property type="entry name" value="Papain-like_cys_pep_sf"/>
</dbReference>
<evidence type="ECO:0000313" key="7">
    <source>
        <dbReference type="Proteomes" id="UP000030392"/>
    </source>
</evidence>
<evidence type="ECO:0000256" key="2">
    <source>
        <dbReference type="ARBA" id="ARBA00022670"/>
    </source>
</evidence>
<dbReference type="Gene3D" id="3.90.1720.10">
    <property type="entry name" value="endopeptidase domain like (from Nostoc punctiforme)"/>
    <property type="match status" value="1"/>
</dbReference>
<dbReference type="PROSITE" id="PS51935">
    <property type="entry name" value="NLPC_P60"/>
    <property type="match status" value="1"/>
</dbReference>
<dbReference type="SUPFAM" id="SSF82057">
    <property type="entry name" value="Prokaryotic SH3-related domain"/>
    <property type="match status" value="1"/>
</dbReference>
<dbReference type="PANTHER" id="PTHR47053">
    <property type="entry name" value="MUREIN DD-ENDOPEPTIDASE MEPH-RELATED"/>
    <property type="match status" value="1"/>
</dbReference>
<proteinExistence type="inferred from homology"/>
<dbReference type="AlphaFoldDB" id="A0A0A2C6F7"/>
<organism evidence="6 7">
    <name type="scientific">Prochlorococcus marinus str. PAC1</name>
    <dbReference type="NCBI Taxonomy" id="59924"/>
    <lineage>
        <taxon>Bacteria</taxon>
        <taxon>Bacillati</taxon>
        <taxon>Cyanobacteriota</taxon>
        <taxon>Cyanophyceae</taxon>
        <taxon>Synechococcales</taxon>
        <taxon>Prochlorococcaceae</taxon>
        <taxon>Prochlorococcus</taxon>
    </lineage>
</organism>
<dbReference type="PANTHER" id="PTHR47053:SF1">
    <property type="entry name" value="MUREIN DD-ENDOPEPTIDASE MEPH-RELATED"/>
    <property type="match status" value="1"/>
</dbReference>
<evidence type="ECO:0000313" key="6">
    <source>
        <dbReference type="EMBL" id="KGG21077.1"/>
    </source>
</evidence>
<feature type="domain" description="NlpC/P60" evidence="5">
    <location>
        <begin position="116"/>
        <end position="255"/>
    </location>
</feature>
<comment type="similarity">
    <text evidence="1">Belongs to the peptidase C40 family.</text>
</comment>
<name>A0A0A2C6F7_PROMR</name>
<evidence type="ECO:0000256" key="4">
    <source>
        <dbReference type="ARBA" id="ARBA00022807"/>
    </source>
</evidence>
<evidence type="ECO:0000256" key="1">
    <source>
        <dbReference type="ARBA" id="ARBA00007074"/>
    </source>
</evidence>
<evidence type="ECO:0000256" key="3">
    <source>
        <dbReference type="ARBA" id="ARBA00022801"/>
    </source>
</evidence>
<gene>
    <name evidence="6" type="ORF">EV03_1018</name>
</gene>
<evidence type="ECO:0000259" key="5">
    <source>
        <dbReference type="PROSITE" id="PS51935"/>
    </source>
</evidence>
<dbReference type="Pfam" id="PF00877">
    <property type="entry name" value="NLPC_P60"/>
    <property type="match status" value="1"/>
</dbReference>
<dbReference type="Gene3D" id="2.30.30.40">
    <property type="entry name" value="SH3 Domains"/>
    <property type="match status" value="1"/>
</dbReference>
<dbReference type="Proteomes" id="UP000030392">
    <property type="component" value="Unassembled WGS sequence"/>
</dbReference>
<keyword evidence="3" id="KW-0378">Hydrolase</keyword>
<dbReference type="SUPFAM" id="SSF54001">
    <property type="entry name" value="Cysteine proteinases"/>
    <property type="match status" value="1"/>
</dbReference>
<dbReference type="InterPro" id="IPR051202">
    <property type="entry name" value="Peptidase_C40"/>
</dbReference>
<dbReference type="RefSeq" id="WP_241434796.1">
    <property type="nucleotide sequence ID" value="NZ_JNAX01000010.1"/>
</dbReference>
<sequence length="263" mass="29958">MSVERHSAREEFNMTLEVLLTKSSFVLGSLWNLRINIDGFKSENSDELVTQASIGRSFQLIDCLRSNFKDKEIIDRVKVRLLEDDYICWFRFSELMHQASKIESWESELFTEERIISRIPRILSWTKAAKKMSNEYLWGGTIGPNFDCSGLVQSAFASSGIWIPRDACQQEKFCKNIDLDVEALGKDLKPGDLLFFGTSEKCTHVGLHIENGFYIHSSGVTDGHNGIEIDGLFQPNLGKIASFYRSKFRSAGRVISCYQSEKL</sequence>
<dbReference type="GO" id="GO:0008234">
    <property type="term" value="F:cysteine-type peptidase activity"/>
    <property type="evidence" value="ECO:0007669"/>
    <property type="project" value="UniProtKB-KW"/>
</dbReference>
<comment type="caution">
    <text evidence="6">The sequence shown here is derived from an EMBL/GenBank/DDBJ whole genome shotgun (WGS) entry which is preliminary data.</text>
</comment>
<protein>
    <recommendedName>
        <fullName evidence="5">NlpC/P60 domain-containing protein</fullName>
    </recommendedName>
</protein>
<keyword evidence="4" id="KW-0788">Thiol protease</keyword>
<dbReference type="InterPro" id="IPR000064">
    <property type="entry name" value="NLP_P60_dom"/>
</dbReference>
<accession>A0A0A2C6F7</accession>
<dbReference type="GO" id="GO:0006508">
    <property type="term" value="P:proteolysis"/>
    <property type="evidence" value="ECO:0007669"/>
    <property type="project" value="UniProtKB-KW"/>
</dbReference>
<keyword evidence="2" id="KW-0645">Protease</keyword>
<reference evidence="7" key="1">
    <citation type="journal article" date="2014" name="Sci. Data">
        <title>Genomes of diverse isolates of the marine cyanobacterium Prochlorococcus.</title>
        <authorList>
            <person name="Biller S."/>
            <person name="Berube P."/>
            <person name="Thompson J."/>
            <person name="Kelly L."/>
            <person name="Roggensack S."/>
            <person name="Awad L."/>
            <person name="Roache-Johnson K."/>
            <person name="Ding H."/>
            <person name="Giovannoni S.J."/>
            <person name="Moore L.R."/>
            <person name="Chisholm S.W."/>
        </authorList>
    </citation>
    <scope>NUCLEOTIDE SEQUENCE [LARGE SCALE GENOMIC DNA]</scope>
    <source>
        <strain evidence="7">PAC1</strain>
    </source>
</reference>